<comment type="caution">
    <text evidence="2">The sequence shown here is derived from an EMBL/GenBank/DDBJ whole genome shotgun (WGS) entry which is preliminary data.</text>
</comment>
<protein>
    <submittedName>
        <fullName evidence="2">Uncharacterized protein</fullName>
    </submittedName>
</protein>
<feature type="region of interest" description="Disordered" evidence="1">
    <location>
        <begin position="1"/>
        <end position="24"/>
    </location>
</feature>
<evidence type="ECO:0000256" key="1">
    <source>
        <dbReference type="SAM" id="MobiDB-lite"/>
    </source>
</evidence>
<evidence type="ECO:0000313" key="2">
    <source>
        <dbReference type="EMBL" id="KKK88506.1"/>
    </source>
</evidence>
<organism evidence="2">
    <name type="scientific">marine sediment metagenome</name>
    <dbReference type="NCBI Taxonomy" id="412755"/>
    <lineage>
        <taxon>unclassified sequences</taxon>
        <taxon>metagenomes</taxon>
        <taxon>ecological metagenomes</taxon>
    </lineage>
</organism>
<proteinExistence type="predicted"/>
<accession>A0A0F9BVS4</accession>
<dbReference type="AlphaFoldDB" id="A0A0F9BVS4"/>
<reference evidence="2" key="1">
    <citation type="journal article" date="2015" name="Nature">
        <title>Complex archaea that bridge the gap between prokaryotes and eukaryotes.</title>
        <authorList>
            <person name="Spang A."/>
            <person name="Saw J.H."/>
            <person name="Jorgensen S.L."/>
            <person name="Zaremba-Niedzwiedzka K."/>
            <person name="Martijn J."/>
            <person name="Lind A.E."/>
            <person name="van Eijk R."/>
            <person name="Schleper C."/>
            <person name="Guy L."/>
            <person name="Ettema T.J."/>
        </authorList>
    </citation>
    <scope>NUCLEOTIDE SEQUENCE</scope>
</reference>
<sequence>MSNPRDTRGGTSQAPTGRKTREDVCFRGRVPSIATLERWQEDGGCKATDGCWV</sequence>
<dbReference type="EMBL" id="LAZR01049924">
    <property type="protein sequence ID" value="KKK88506.1"/>
    <property type="molecule type" value="Genomic_DNA"/>
</dbReference>
<name>A0A0F9BVS4_9ZZZZ</name>
<gene>
    <name evidence="2" type="ORF">LCGC14_2742520</name>
</gene>
<feature type="non-terminal residue" evidence="2">
    <location>
        <position position="53"/>
    </location>
</feature>